<keyword evidence="3" id="KW-0808">Transferase</keyword>
<evidence type="ECO:0000259" key="10">
    <source>
        <dbReference type="PROSITE" id="PS50011"/>
    </source>
</evidence>
<dbReference type="EMBL" id="JACJQH010000079">
    <property type="protein sequence ID" value="MBD2200191.1"/>
    <property type="molecule type" value="Genomic_DNA"/>
</dbReference>
<evidence type="ECO:0000256" key="4">
    <source>
        <dbReference type="ARBA" id="ARBA00022741"/>
    </source>
</evidence>
<keyword evidence="2" id="KW-0723">Serine/threonine-protein kinase</keyword>
<dbReference type="Pfam" id="PF00069">
    <property type="entry name" value="Pkinase"/>
    <property type="match status" value="1"/>
</dbReference>
<dbReference type="SUPFAM" id="SSF56112">
    <property type="entry name" value="Protein kinase-like (PK-like)"/>
    <property type="match status" value="1"/>
</dbReference>
<evidence type="ECO:0000313" key="12">
    <source>
        <dbReference type="Proteomes" id="UP000658514"/>
    </source>
</evidence>
<evidence type="ECO:0000256" key="6">
    <source>
        <dbReference type="ARBA" id="ARBA00022840"/>
    </source>
</evidence>
<evidence type="ECO:0000256" key="3">
    <source>
        <dbReference type="ARBA" id="ARBA00022679"/>
    </source>
</evidence>
<dbReference type="Proteomes" id="UP000658514">
    <property type="component" value="Unassembled WGS sequence"/>
</dbReference>
<feature type="binding site" evidence="9">
    <location>
        <position position="46"/>
    </location>
    <ligand>
        <name>ATP</name>
        <dbReference type="ChEBI" id="CHEBI:30616"/>
    </ligand>
</feature>
<dbReference type="InterPro" id="IPR000719">
    <property type="entry name" value="Prot_kinase_dom"/>
</dbReference>
<evidence type="ECO:0000256" key="9">
    <source>
        <dbReference type="PROSITE-ProRule" id="PRU10141"/>
    </source>
</evidence>
<dbReference type="PANTHER" id="PTHR24363">
    <property type="entry name" value="SERINE/THREONINE PROTEIN KINASE"/>
    <property type="match status" value="1"/>
</dbReference>
<dbReference type="PROSITE" id="PS00107">
    <property type="entry name" value="PROTEIN_KINASE_ATP"/>
    <property type="match status" value="1"/>
</dbReference>
<sequence>MSSCILTDQLLNDRYKIIRPLGIGGMGQTYIAEDTQRPNNPLCVVKQLKPASSDPSFLVTARRLFNGEAEILEKLGRVHDQIPQLLAYFETEQEFYLVQDFVDGHPLSSEMLLGERWSESQVIQLLKEVLTILETVHCQGVIHRDIKPDNLIRRQDGKLCLIDFGAVKQIQIHQASHSQMIGQTIGIGTPGYMPTEQSKGKPRPSSDLYALGMVVIQALTGILPSQLLEDKDGETIWCDQAEVSAGLASFLKKMVRYHFKERFETATEALQALHQITASQSAASSSGQLVSHGYQQTVEVEQVKNATNQASIPVAQSEDLEELANPQALSSPEFAQGFVVYPQPHKEVSTSVNTSSKQNHLLLGIGVMLASCLLTGGSWFFWQHNQQQNQIANIKAMIESGKYDQCLDKTNYSSKVNPEIYKLLAECQLGQAKQLAAKKDFKGAMTIAEKIPSDTSAYSQITILVQQWSDAIIDQATELYKQGKFNEAVAVAKSIPQKLLKNPQKIQELTKKWSDEWEANNKLIKNAQVLLNLRQWQSAINEVKNITLLGKPVDERSEYWNQEPANIVKLAKIGIRNSQTPDPPPKPKEPPVTAPIEGLSQQETLDLINKWLEAKPSIFATPFDRQLAASLTTGKIYEDITKPGGTIDWLQQEKAYYRYGTKKIDPIGYFSSKSDRVEIEVQIRQGIDYYVNEKLKNSEINTSKYRFVIVLENGKWKLSDRKEIK</sequence>
<comment type="caution">
    <text evidence="11">The sequence shown here is derived from an EMBL/GenBank/DDBJ whole genome shotgun (WGS) entry which is preliminary data.</text>
</comment>
<keyword evidence="12" id="KW-1185">Reference proteome</keyword>
<protein>
    <recommendedName>
        <fullName evidence="1">non-specific serine/threonine protein kinase</fullName>
        <ecNumber evidence="1">2.7.11.1</ecNumber>
    </recommendedName>
</protein>
<accession>A0ABR8AJP7</accession>
<organism evidence="11 12">
    <name type="scientific">Calothrix parietina FACHB-288</name>
    <dbReference type="NCBI Taxonomy" id="2692896"/>
    <lineage>
        <taxon>Bacteria</taxon>
        <taxon>Bacillati</taxon>
        <taxon>Cyanobacteriota</taxon>
        <taxon>Cyanophyceae</taxon>
        <taxon>Nostocales</taxon>
        <taxon>Calotrichaceae</taxon>
        <taxon>Calothrix</taxon>
    </lineage>
</organism>
<dbReference type="PROSITE" id="PS50011">
    <property type="entry name" value="PROTEIN_KINASE_DOM"/>
    <property type="match status" value="1"/>
</dbReference>
<dbReference type="InterPro" id="IPR017441">
    <property type="entry name" value="Protein_kinase_ATP_BS"/>
</dbReference>
<gene>
    <name evidence="11" type="ORF">H6G24_32790</name>
</gene>
<dbReference type="Pfam" id="PF13355">
    <property type="entry name" value="ARC6-like_IMS"/>
    <property type="match status" value="1"/>
</dbReference>
<dbReference type="Gene3D" id="1.10.510.10">
    <property type="entry name" value="Transferase(Phosphotransferase) domain 1"/>
    <property type="match status" value="1"/>
</dbReference>
<comment type="catalytic activity">
    <reaction evidence="7">
        <text>L-threonyl-[protein] + ATP = O-phospho-L-threonyl-[protein] + ADP + H(+)</text>
        <dbReference type="Rhea" id="RHEA:46608"/>
        <dbReference type="Rhea" id="RHEA-COMP:11060"/>
        <dbReference type="Rhea" id="RHEA-COMP:11605"/>
        <dbReference type="ChEBI" id="CHEBI:15378"/>
        <dbReference type="ChEBI" id="CHEBI:30013"/>
        <dbReference type="ChEBI" id="CHEBI:30616"/>
        <dbReference type="ChEBI" id="CHEBI:61977"/>
        <dbReference type="ChEBI" id="CHEBI:456216"/>
        <dbReference type="EC" id="2.7.11.1"/>
    </reaction>
</comment>
<keyword evidence="4 9" id="KW-0547">Nucleotide-binding</keyword>
<dbReference type="PANTHER" id="PTHR24363:SF0">
    <property type="entry name" value="SERINE_THREONINE KINASE LIKE DOMAIN CONTAINING 1"/>
    <property type="match status" value="1"/>
</dbReference>
<proteinExistence type="predicted"/>
<dbReference type="InterPro" id="IPR011009">
    <property type="entry name" value="Kinase-like_dom_sf"/>
</dbReference>
<reference evidence="11 12" key="1">
    <citation type="journal article" date="2020" name="ISME J.">
        <title>Comparative genomics reveals insights into cyanobacterial evolution and habitat adaptation.</title>
        <authorList>
            <person name="Chen M.Y."/>
            <person name="Teng W.K."/>
            <person name="Zhao L."/>
            <person name="Hu C.X."/>
            <person name="Zhou Y.K."/>
            <person name="Han B.P."/>
            <person name="Song L.R."/>
            <person name="Shu W.S."/>
        </authorList>
    </citation>
    <scope>NUCLEOTIDE SEQUENCE [LARGE SCALE GENOMIC DNA]</scope>
    <source>
        <strain evidence="11 12">FACHB-288</strain>
    </source>
</reference>
<evidence type="ECO:0000256" key="8">
    <source>
        <dbReference type="ARBA" id="ARBA00048679"/>
    </source>
</evidence>
<keyword evidence="5" id="KW-0418">Kinase</keyword>
<dbReference type="InterPro" id="IPR025344">
    <property type="entry name" value="CDP1-like_IMS"/>
</dbReference>
<evidence type="ECO:0000256" key="5">
    <source>
        <dbReference type="ARBA" id="ARBA00022777"/>
    </source>
</evidence>
<dbReference type="CDD" id="cd14014">
    <property type="entry name" value="STKc_PknB_like"/>
    <property type="match status" value="1"/>
</dbReference>
<evidence type="ECO:0000256" key="7">
    <source>
        <dbReference type="ARBA" id="ARBA00047899"/>
    </source>
</evidence>
<name>A0ABR8AJP7_9CYAN</name>
<evidence type="ECO:0000256" key="2">
    <source>
        <dbReference type="ARBA" id="ARBA00022527"/>
    </source>
</evidence>
<dbReference type="SMART" id="SM00220">
    <property type="entry name" value="S_TKc"/>
    <property type="match status" value="1"/>
</dbReference>
<evidence type="ECO:0000256" key="1">
    <source>
        <dbReference type="ARBA" id="ARBA00012513"/>
    </source>
</evidence>
<comment type="catalytic activity">
    <reaction evidence="8">
        <text>L-seryl-[protein] + ATP = O-phospho-L-seryl-[protein] + ADP + H(+)</text>
        <dbReference type="Rhea" id="RHEA:17989"/>
        <dbReference type="Rhea" id="RHEA-COMP:9863"/>
        <dbReference type="Rhea" id="RHEA-COMP:11604"/>
        <dbReference type="ChEBI" id="CHEBI:15378"/>
        <dbReference type="ChEBI" id="CHEBI:29999"/>
        <dbReference type="ChEBI" id="CHEBI:30616"/>
        <dbReference type="ChEBI" id="CHEBI:83421"/>
        <dbReference type="ChEBI" id="CHEBI:456216"/>
        <dbReference type="EC" id="2.7.11.1"/>
    </reaction>
</comment>
<dbReference type="RefSeq" id="WP_190550734.1">
    <property type="nucleotide sequence ID" value="NZ_CAWPNO010000116.1"/>
</dbReference>
<dbReference type="EC" id="2.7.11.1" evidence="1"/>
<feature type="domain" description="Protein kinase" evidence="10">
    <location>
        <begin position="15"/>
        <end position="277"/>
    </location>
</feature>
<evidence type="ECO:0000313" key="11">
    <source>
        <dbReference type="EMBL" id="MBD2200191.1"/>
    </source>
</evidence>
<keyword evidence="6 9" id="KW-0067">ATP-binding</keyword>